<proteinExistence type="predicted"/>
<dbReference type="Proteomes" id="UP000001861">
    <property type="component" value="Unassembled WGS sequence"/>
</dbReference>
<dbReference type="VEuPathDB" id="FungiDB:CC1G_00700"/>
<organism evidence="1 2">
    <name type="scientific">Coprinopsis cinerea (strain Okayama-7 / 130 / ATCC MYA-4618 / FGSC 9003)</name>
    <name type="common">Inky cap fungus</name>
    <name type="synonym">Hormographiella aspergillata</name>
    <dbReference type="NCBI Taxonomy" id="240176"/>
    <lineage>
        <taxon>Eukaryota</taxon>
        <taxon>Fungi</taxon>
        <taxon>Dikarya</taxon>
        <taxon>Basidiomycota</taxon>
        <taxon>Agaricomycotina</taxon>
        <taxon>Agaricomycetes</taxon>
        <taxon>Agaricomycetidae</taxon>
        <taxon>Agaricales</taxon>
        <taxon>Agaricineae</taxon>
        <taxon>Psathyrellaceae</taxon>
        <taxon>Coprinopsis</taxon>
    </lineage>
</organism>
<dbReference type="OrthoDB" id="5595695at2759"/>
<dbReference type="GeneID" id="6005952"/>
<dbReference type="AlphaFoldDB" id="A8N3Q5"/>
<keyword evidence="2" id="KW-1185">Reference proteome</keyword>
<comment type="caution">
    <text evidence="1">The sequence shown here is derived from an EMBL/GenBank/DDBJ whole genome shotgun (WGS) entry which is preliminary data.</text>
</comment>
<evidence type="ECO:0000313" key="2">
    <source>
        <dbReference type="Proteomes" id="UP000001861"/>
    </source>
</evidence>
<evidence type="ECO:0008006" key="3">
    <source>
        <dbReference type="Google" id="ProtNLM"/>
    </source>
</evidence>
<reference evidence="1 2" key="1">
    <citation type="journal article" date="2010" name="Proc. Natl. Acad. Sci. U.S.A.">
        <title>Insights into evolution of multicellular fungi from the assembled chromosomes of the mushroom Coprinopsis cinerea (Coprinus cinereus).</title>
        <authorList>
            <person name="Stajich J.E."/>
            <person name="Wilke S.K."/>
            <person name="Ahren D."/>
            <person name="Au C.H."/>
            <person name="Birren B.W."/>
            <person name="Borodovsky M."/>
            <person name="Burns C."/>
            <person name="Canback B."/>
            <person name="Casselton L.A."/>
            <person name="Cheng C.K."/>
            <person name="Deng J."/>
            <person name="Dietrich F.S."/>
            <person name="Fargo D.C."/>
            <person name="Farman M.L."/>
            <person name="Gathman A.C."/>
            <person name="Goldberg J."/>
            <person name="Guigo R."/>
            <person name="Hoegger P.J."/>
            <person name="Hooker J.B."/>
            <person name="Huggins A."/>
            <person name="James T.Y."/>
            <person name="Kamada T."/>
            <person name="Kilaru S."/>
            <person name="Kodira C."/>
            <person name="Kues U."/>
            <person name="Kupfer D."/>
            <person name="Kwan H.S."/>
            <person name="Lomsadze A."/>
            <person name="Li W."/>
            <person name="Lilly W.W."/>
            <person name="Ma L.J."/>
            <person name="Mackey A.J."/>
            <person name="Manning G."/>
            <person name="Martin F."/>
            <person name="Muraguchi H."/>
            <person name="Natvig D.O."/>
            <person name="Palmerini H."/>
            <person name="Ramesh M.A."/>
            <person name="Rehmeyer C.J."/>
            <person name="Roe B.A."/>
            <person name="Shenoy N."/>
            <person name="Stanke M."/>
            <person name="Ter-Hovhannisyan V."/>
            <person name="Tunlid A."/>
            <person name="Velagapudi R."/>
            <person name="Vision T.J."/>
            <person name="Zeng Q."/>
            <person name="Zolan M.E."/>
            <person name="Pukkila P.J."/>
        </authorList>
    </citation>
    <scope>NUCLEOTIDE SEQUENCE [LARGE SCALE GENOMIC DNA]</scope>
    <source>
        <strain evidence="2">Okayama-7 / 130 / ATCC MYA-4618 / FGSC 9003</strain>
    </source>
</reference>
<accession>A8N3Q5</accession>
<dbReference type="STRING" id="240176.A8N3Q5"/>
<name>A8N3Q5_COPC7</name>
<dbReference type="InParanoid" id="A8N3Q5"/>
<dbReference type="eggNOG" id="ENOG502QT17">
    <property type="taxonomic scope" value="Eukaryota"/>
</dbReference>
<dbReference type="HOGENOM" id="CLU_011151_0_0_1"/>
<protein>
    <recommendedName>
        <fullName evidence="3">F-box domain-containing protein</fullName>
    </recommendedName>
</protein>
<dbReference type="RefSeq" id="XP_001829521.2">
    <property type="nucleotide sequence ID" value="XM_001829469.2"/>
</dbReference>
<dbReference type="EMBL" id="AACS02000001">
    <property type="protein sequence ID" value="EAU92481.2"/>
    <property type="molecule type" value="Genomic_DNA"/>
</dbReference>
<gene>
    <name evidence="1" type="ORF">CC1G_00700</name>
</gene>
<evidence type="ECO:0000313" key="1">
    <source>
        <dbReference type="EMBL" id="EAU92481.2"/>
    </source>
</evidence>
<dbReference type="KEGG" id="cci:CC1G_00700"/>
<sequence>MTIRLCNVDVPLEVIEHIAFSLVASEPLGNPSSLLPFFLTSRSISLALSLKSRTTLYARICRLKFDVGAVSRREFSPHTSDLNDHLVQMCQLLQFIRRGDIWHEDAIDYLIPAFIAMLDNDGKNRAQLEDAGIESFLDDFVMKRLHEGKELNDMWPLENPGNACALWLYWMFTTPEKVESETQPKRKEILRLLLPYIVCPYRYVSAYAPATHSILPLGDSNPIQKQMVTIPTAHGLYPIYHTERQGSIVLHHFRSNTPILLPPISAAAKLLYWCRHEVSPFFAVPSHLPLFHSTGAPEITQEILHEFNRSRVAKLPEVARWDWDQGTLTVNGVRVKESGQTRPSQRWDMDWWRMRMCRDVFYKQPRWRLGHVYMRGLLSGVWHGVYFLVNEPSIQEMLRTSRCPADLSSSSLAFMPQPMVMKIQEHGFVRIPPVQRSPSPISIESQSRPIPFAEPQTITAWEDVENQPKRIVEPVDRSLSNAWFPGAIGNLHWVRGPDLEVGPRDPMALPAAHGEPRLRPANESTRFFLRDPGVPHPEHHTFDSIPASLTQHHVYETYDPKRESMHERLVDASRDPKLFHLGCLRCADRESYLAARRARDWSEARRLAEDTFASVGLGFLTLDTLESESDEDDEGGGVVDLRLDMEDLEGETSSPLSECFCDDGDCAWSRCEESSEEVDEHEDAECGHPGVYNIHGNVHYGPLRRSHDRYRVEECDGGVEDTVVTSEPDATRDASLGYSIYYGRVRRWDGLVAILKQQILGERIASLLFYGYICGQDNFVGNWRYAGTDPLLPSFESCFIMSKKRD</sequence>
<dbReference type="OMA" id="QLREHHC"/>